<protein>
    <recommendedName>
        <fullName evidence="4">Zinc finger protein 469</fullName>
    </recommendedName>
</protein>
<feature type="compositionally biased region" description="Polar residues" evidence="1">
    <location>
        <begin position="87"/>
        <end position="111"/>
    </location>
</feature>
<gene>
    <name evidence="2" type="ORF">PLEPLA_LOCUS7195</name>
</gene>
<feature type="region of interest" description="Disordered" evidence="1">
    <location>
        <begin position="751"/>
        <end position="771"/>
    </location>
</feature>
<feature type="compositionally biased region" description="Basic and acidic residues" evidence="1">
    <location>
        <begin position="1"/>
        <end position="40"/>
    </location>
</feature>
<feature type="region of interest" description="Disordered" evidence="1">
    <location>
        <begin position="1"/>
        <end position="175"/>
    </location>
</feature>
<dbReference type="PANTHER" id="PTHR21465:SF2">
    <property type="entry name" value="ZINC FINGER PROTEIN 469"/>
    <property type="match status" value="1"/>
</dbReference>
<feature type="region of interest" description="Disordered" evidence="1">
    <location>
        <begin position="338"/>
        <end position="453"/>
    </location>
</feature>
<feature type="compositionally biased region" description="Polar residues" evidence="1">
    <location>
        <begin position="426"/>
        <end position="435"/>
    </location>
</feature>
<feature type="compositionally biased region" description="Polar residues" evidence="1">
    <location>
        <begin position="302"/>
        <end position="326"/>
    </location>
</feature>
<feature type="compositionally biased region" description="Basic and acidic residues" evidence="1">
    <location>
        <begin position="830"/>
        <end position="848"/>
    </location>
</feature>
<dbReference type="EMBL" id="CADEAL010000385">
    <property type="protein sequence ID" value="CAB1419364.1"/>
    <property type="molecule type" value="Genomic_DNA"/>
</dbReference>
<dbReference type="AlphaFoldDB" id="A0A9N7TV41"/>
<dbReference type="PANTHER" id="PTHR21465">
    <property type="entry name" value="ZINC FINGER PROTEIN 469"/>
    <property type="match status" value="1"/>
</dbReference>
<dbReference type="InterPro" id="IPR039270">
    <property type="entry name" value="ZNF469"/>
</dbReference>
<feature type="compositionally biased region" description="Low complexity" evidence="1">
    <location>
        <begin position="343"/>
        <end position="364"/>
    </location>
</feature>
<proteinExistence type="predicted"/>
<sequence>MAGETQRLHAVKELDAESKLQDEGKALEQHRDKTTEESSEHFSSIGTEARASGRGAKVEKLEKERDCPQQREAVIRPQQAGKIDFRSLQNRSKFTTDRTWSSGKVSPQSPSGKGRSREKGKRSGKAERGNPQQLYRLSITNPRSNNPIGIAYPQQKVAPPKKLETSRGPLMGSYRFHVPSIPEREAELQQEELNYSRCFQEASSNLTSPSYTSKALVSSSATSSLPHPPVSQQQQQQSASMENSSTQPGSQLLLADFHLSGSNTWQSPERTFNGATYGVSSQKSTALSEANKAAGEGENIAPNGNQFSNEQQSEDGSSYSHSPQSHYIQGVASSIQCPRNMSEDSASSDSSGSSSQQTEQGKTSLPESTDTNGQADNRDATITSGIQNHASSSTCSSLSPASNSPVNISSEDSQMSKSAPPHTFYHQHQTKTQLPSDHLSPHHHQFHSDASRNLTYAPDRAKDDLMSYMQNSTHQKTAMDGNKGYMDSFGVEHHQPPPPYSAHQLLATSLATANLDQLDVLLTCKQCDQNFNNLASFLGHKQYCAQHTFAQNDLKDISKMEDSRKFHADPSKAVSSVSNVSMTRCPSDLHLSLLGLNKNGELMSDSETKGDSKDDPMKLNLFSGPSNIPVPLPDLEIEDAKLDSLITEALNGLGYQSDNAEIDSSFIDAFADDELTTVKATSHKQCLKTKESLVIESNNKQAADDDRPFTQGKCFYDSDVESTETGEQYTESKLEKISLKLEQDEKINIKKEASHKNSRIASRETRREQDGKVKEVTKLCKREDENASAHRFLLSSKLSERCGGKSFQDGSALRGSTPSLVSTSPTSRAAMKESKEEKLWRRHLEQRTHPQNSSAEK</sequence>
<feature type="compositionally biased region" description="Basic and acidic residues" evidence="1">
    <location>
        <begin position="56"/>
        <end position="69"/>
    </location>
</feature>
<comment type="caution">
    <text evidence="2">The sequence shown here is derived from an EMBL/GenBank/DDBJ whole genome shotgun (WGS) entry which is preliminary data.</text>
</comment>
<feature type="compositionally biased region" description="Basic residues" evidence="1">
    <location>
        <begin position="114"/>
        <end position="123"/>
    </location>
</feature>
<feature type="compositionally biased region" description="Low complexity" evidence="1">
    <location>
        <begin position="391"/>
        <end position="404"/>
    </location>
</feature>
<feature type="region of interest" description="Disordered" evidence="1">
    <location>
        <begin position="263"/>
        <end position="326"/>
    </location>
</feature>
<feature type="compositionally biased region" description="Low complexity" evidence="1">
    <location>
        <begin position="816"/>
        <end position="827"/>
    </location>
</feature>
<organism evidence="2 3">
    <name type="scientific">Pleuronectes platessa</name>
    <name type="common">European plaice</name>
    <dbReference type="NCBI Taxonomy" id="8262"/>
    <lineage>
        <taxon>Eukaryota</taxon>
        <taxon>Metazoa</taxon>
        <taxon>Chordata</taxon>
        <taxon>Craniata</taxon>
        <taxon>Vertebrata</taxon>
        <taxon>Euteleostomi</taxon>
        <taxon>Actinopterygii</taxon>
        <taxon>Neopterygii</taxon>
        <taxon>Teleostei</taxon>
        <taxon>Neoteleostei</taxon>
        <taxon>Acanthomorphata</taxon>
        <taxon>Carangaria</taxon>
        <taxon>Pleuronectiformes</taxon>
        <taxon>Pleuronectoidei</taxon>
        <taxon>Pleuronectidae</taxon>
        <taxon>Pleuronectes</taxon>
    </lineage>
</organism>
<feature type="region of interest" description="Disordered" evidence="1">
    <location>
        <begin position="801"/>
        <end position="857"/>
    </location>
</feature>
<dbReference type="Proteomes" id="UP001153269">
    <property type="component" value="Unassembled WGS sequence"/>
</dbReference>
<evidence type="ECO:0008006" key="4">
    <source>
        <dbReference type="Google" id="ProtNLM"/>
    </source>
</evidence>
<evidence type="ECO:0000313" key="3">
    <source>
        <dbReference type="Proteomes" id="UP001153269"/>
    </source>
</evidence>
<reference evidence="2" key="1">
    <citation type="submission" date="2020-03" db="EMBL/GenBank/DDBJ databases">
        <authorList>
            <person name="Weist P."/>
        </authorList>
    </citation>
    <scope>NUCLEOTIDE SEQUENCE</scope>
</reference>
<name>A0A9N7TV41_PLEPL</name>
<evidence type="ECO:0000313" key="2">
    <source>
        <dbReference type="EMBL" id="CAB1419364.1"/>
    </source>
</evidence>
<feature type="compositionally biased region" description="Polar residues" evidence="1">
    <location>
        <begin position="365"/>
        <end position="390"/>
    </location>
</feature>
<feature type="compositionally biased region" description="Low complexity" evidence="1">
    <location>
        <begin position="212"/>
        <end position="245"/>
    </location>
</feature>
<feature type="compositionally biased region" description="Polar residues" evidence="1">
    <location>
        <begin position="405"/>
        <end position="417"/>
    </location>
</feature>
<accession>A0A9N7TV41</accession>
<feature type="region of interest" description="Disordered" evidence="1">
    <location>
        <begin position="204"/>
        <end position="251"/>
    </location>
</feature>
<keyword evidence="3" id="KW-1185">Reference proteome</keyword>
<feature type="compositionally biased region" description="Polar residues" evidence="1">
    <location>
        <begin position="263"/>
        <end position="288"/>
    </location>
</feature>
<evidence type="ECO:0000256" key="1">
    <source>
        <dbReference type="SAM" id="MobiDB-lite"/>
    </source>
</evidence>
<feature type="compositionally biased region" description="Polar residues" evidence="1">
    <location>
        <begin position="130"/>
        <end position="147"/>
    </location>
</feature>